<evidence type="ECO:0000313" key="1">
    <source>
        <dbReference type="EMBL" id="KAI4311739.1"/>
    </source>
</evidence>
<proteinExistence type="predicted"/>
<comment type="caution">
    <text evidence="1">The sequence shown here is derived from an EMBL/GenBank/DDBJ whole genome shotgun (WGS) entry which is preliminary data.</text>
</comment>
<gene>
    <name evidence="1" type="ORF">MLD38_036613</name>
</gene>
<name>A0ACB9LKA2_9MYRT</name>
<organism evidence="1 2">
    <name type="scientific">Melastoma candidum</name>
    <dbReference type="NCBI Taxonomy" id="119954"/>
    <lineage>
        <taxon>Eukaryota</taxon>
        <taxon>Viridiplantae</taxon>
        <taxon>Streptophyta</taxon>
        <taxon>Embryophyta</taxon>
        <taxon>Tracheophyta</taxon>
        <taxon>Spermatophyta</taxon>
        <taxon>Magnoliopsida</taxon>
        <taxon>eudicotyledons</taxon>
        <taxon>Gunneridae</taxon>
        <taxon>Pentapetalae</taxon>
        <taxon>rosids</taxon>
        <taxon>malvids</taxon>
        <taxon>Myrtales</taxon>
        <taxon>Melastomataceae</taxon>
        <taxon>Melastomatoideae</taxon>
        <taxon>Melastomateae</taxon>
        <taxon>Melastoma</taxon>
    </lineage>
</organism>
<protein>
    <submittedName>
        <fullName evidence="1">Uncharacterized protein</fullName>
    </submittedName>
</protein>
<accession>A0ACB9LKA2</accession>
<dbReference type="EMBL" id="CM042890">
    <property type="protein sequence ID" value="KAI4311739.1"/>
    <property type="molecule type" value="Genomic_DNA"/>
</dbReference>
<reference evidence="2" key="1">
    <citation type="journal article" date="2023" name="Front. Plant Sci.">
        <title>Chromosomal-level genome assembly of Melastoma candidum provides insights into trichome evolution.</title>
        <authorList>
            <person name="Zhong Y."/>
            <person name="Wu W."/>
            <person name="Sun C."/>
            <person name="Zou P."/>
            <person name="Liu Y."/>
            <person name="Dai S."/>
            <person name="Zhou R."/>
        </authorList>
    </citation>
    <scope>NUCLEOTIDE SEQUENCE [LARGE SCALE GENOMIC DNA]</scope>
</reference>
<evidence type="ECO:0000313" key="2">
    <source>
        <dbReference type="Proteomes" id="UP001057402"/>
    </source>
</evidence>
<sequence>MEFASTSGSCNRVIDCKGNISATCPAALQVPGGCKGPCPVFKSNEYCCNTGPCGPKNYSEFFKAQGMDAYIYPKDDATCLHMPRRD</sequence>
<keyword evidence="2" id="KW-1185">Reference proteome</keyword>
<dbReference type="Proteomes" id="UP001057402">
    <property type="component" value="Chromosome 11"/>
</dbReference>